<dbReference type="EMBL" id="SHPO01000017">
    <property type="protein sequence ID" value="TCD78160.1"/>
    <property type="molecule type" value="Genomic_DNA"/>
</dbReference>
<dbReference type="Proteomes" id="UP000291881">
    <property type="component" value="Unassembled WGS sequence"/>
</dbReference>
<gene>
    <name evidence="1" type="ORF">MCC10004_0910</name>
    <name evidence="2" type="ORF">MCC10009_0879</name>
    <name evidence="3" type="ORF">MCC10102_0907</name>
    <name evidence="4" type="ORF">MCC10116_0887</name>
    <name evidence="5" type="ORF">MCC10119_0954</name>
    <name evidence="6" type="ORF">MCC10126_0896</name>
    <name evidence="7" type="ORF">PWA56_04700</name>
</gene>
<dbReference type="Proteomes" id="UP000293475">
    <property type="component" value="Unassembled WGS sequence"/>
</dbReference>
<evidence type="ECO:0000313" key="8">
    <source>
        <dbReference type="Proteomes" id="UP000291501"/>
    </source>
</evidence>
<protein>
    <submittedName>
        <fullName evidence="1">Uncharacterized protein</fullName>
    </submittedName>
</protein>
<organism evidence="1 13">
    <name type="scientific">Bifidobacterium longum subsp. longum</name>
    <dbReference type="NCBI Taxonomy" id="1679"/>
    <lineage>
        <taxon>Bacteria</taxon>
        <taxon>Bacillati</taxon>
        <taxon>Actinomycetota</taxon>
        <taxon>Actinomycetes</taxon>
        <taxon>Bifidobacteriales</taxon>
        <taxon>Bifidobacteriaceae</taxon>
        <taxon>Bifidobacterium</taxon>
    </lineage>
</organism>
<evidence type="ECO:0000313" key="11">
    <source>
        <dbReference type="Proteomes" id="UP000292729"/>
    </source>
</evidence>
<proteinExistence type="predicted"/>
<dbReference type="EMBL" id="SHTI01000016">
    <property type="protein sequence ID" value="TCF70723.1"/>
    <property type="molecule type" value="Genomic_DNA"/>
</dbReference>
<reference evidence="8 9" key="1">
    <citation type="journal article" date="2018" name="Sci. Rep.">
        <title>Genomic diversity and distribution of Bifidobacterium longum subsp. longum across the human lifespan.</title>
        <authorList>
            <person name="Odamaki T."/>
            <person name="Bottacini F."/>
            <person name="Kato K."/>
            <person name="Mitsuyama E."/>
            <person name="Yoshida K."/>
            <person name="Horigome A."/>
            <person name="Xiao J.Z."/>
            <person name="van Sinderen D."/>
        </authorList>
    </citation>
    <scope>NUCLEOTIDE SEQUENCE [LARGE SCALE GENOMIC DNA]</scope>
    <source>
        <strain evidence="1 13">MCC10004</strain>
        <strain evidence="2 9">MCC10009</strain>
        <strain evidence="3 10">MCC10102</strain>
        <strain evidence="4 12">MCC10116</strain>
        <strain evidence="5 11">MCC10119</strain>
        <strain evidence="6 8">MCC10126</strain>
    </source>
</reference>
<dbReference type="EMBL" id="SHSV01000014">
    <property type="protein sequence ID" value="TCF46329.1"/>
    <property type="molecule type" value="Genomic_DNA"/>
</dbReference>
<accession>A0A087AYY9</accession>
<dbReference type="Proteomes" id="UP000292787">
    <property type="component" value="Unassembled WGS sequence"/>
</dbReference>
<dbReference type="OMA" id="DECEIQH"/>
<dbReference type="RefSeq" id="WP_008783627.1">
    <property type="nucleotide sequence ID" value="NZ_BCYK01000001.1"/>
</dbReference>
<evidence type="ECO:0000313" key="6">
    <source>
        <dbReference type="EMBL" id="TCF83827.1"/>
    </source>
</evidence>
<dbReference type="EMBL" id="CP118598">
    <property type="protein sequence ID" value="WDY41127.1"/>
    <property type="molecule type" value="Genomic_DNA"/>
</dbReference>
<evidence type="ECO:0000313" key="4">
    <source>
        <dbReference type="EMBL" id="TCF64524.1"/>
    </source>
</evidence>
<reference evidence="7 14" key="3">
    <citation type="submission" date="2023-02" db="EMBL/GenBank/DDBJ databases">
        <authorList>
            <person name="Pan L."/>
        </authorList>
    </citation>
    <scope>NUCLEOTIDE SEQUENCE [LARGE SCALE GENOMIC DNA]</scope>
    <source>
        <strain evidence="7 14">F2</strain>
    </source>
</reference>
<evidence type="ECO:0000313" key="3">
    <source>
        <dbReference type="EMBL" id="TCF46329.1"/>
    </source>
</evidence>
<dbReference type="Proteomes" id="UP000291501">
    <property type="component" value="Unassembled WGS sequence"/>
</dbReference>
<evidence type="ECO:0000313" key="5">
    <source>
        <dbReference type="EMBL" id="TCF70723.1"/>
    </source>
</evidence>
<evidence type="ECO:0000313" key="10">
    <source>
        <dbReference type="Proteomes" id="UP000292692"/>
    </source>
</evidence>
<evidence type="ECO:0000313" key="7">
    <source>
        <dbReference type="EMBL" id="WDY41127.1"/>
    </source>
</evidence>
<dbReference type="EMBL" id="SHTN01000015">
    <property type="protein sequence ID" value="TCF83827.1"/>
    <property type="molecule type" value="Genomic_DNA"/>
</dbReference>
<evidence type="ECO:0000313" key="14">
    <source>
        <dbReference type="Proteomes" id="UP001221506"/>
    </source>
</evidence>
<evidence type="ECO:0000313" key="1">
    <source>
        <dbReference type="EMBL" id="TCD78160.1"/>
    </source>
</evidence>
<sequence length="274" mass="29851">MGLFDSLKNMFAHHEHHHGASIGQPLTLADAKAVLAFIVVHQQLADMRKVADAVKQLQDEMPQYITFGMSHYYSEPKRVRFQSEGGKFIDADAIATAFAETTVLQDECKIQHLMGDIEDNREHRDPAKTPAVPIDELVRVTNERLAAGNDEGQRRAWLFALFDQLDDIVEATKNNPEPLAAALNTILRNSSTIIGKSATADAGNSSNNANAGDARSRIISLIADALFPAAESSKTSESSASAAIRELMLNPTATSLDYMPAIDVLRAHGLTICR</sequence>
<dbReference type="AlphaFoldDB" id="A0A087AYY9"/>
<dbReference type="Proteomes" id="UP000292729">
    <property type="component" value="Unassembled WGS sequence"/>
</dbReference>
<dbReference type="GeneID" id="69578033"/>
<dbReference type="Proteomes" id="UP000292692">
    <property type="component" value="Unassembled WGS sequence"/>
</dbReference>
<name>A0A087AYY9_BIFLL</name>
<evidence type="ECO:0000313" key="9">
    <source>
        <dbReference type="Proteomes" id="UP000291881"/>
    </source>
</evidence>
<evidence type="ECO:0000313" key="2">
    <source>
        <dbReference type="EMBL" id="TCD85977.1"/>
    </source>
</evidence>
<dbReference type="EMBL" id="SHPS01000018">
    <property type="protein sequence ID" value="TCD85977.1"/>
    <property type="molecule type" value="Genomic_DNA"/>
</dbReference>
<dbReference type="EMBL" id="SHTF01000011">
    <property type="protein sequence ID" value="TCF64524.1"/>
    <property type="molecule type" value="Genomic_DNA"/>
</dbReference>
<evidence type="ECO:0000313" key="13">
    <source>
        <dbReference type="Proteomes" id="UP000293475"/>
    </source>
</evidence>
<evidence type="ECO:0000313" key="12">
    <source>
        <dbReference type="Proteomes" id="UP000292787"/>
    </source>
</evidence>
<dbReference type="Proteomes" id="UP001221506">
    <property type="component" value="Chromosome"/>
</dbReference>
<reference evidence="1" key="2">
    <citation type="submission" date="2019-02" db="EMBL/GenBank/DDBJ databases">
        <authorList>
            <person name="Odamaki T."/>
        </authorList>
    </citation>
    <scope>NUCLEOTIDE SEQUENCE</scope>
    <source>
        <strain evidence="1">MCC10004</strain>
        <strain evidence="2">MCC10009</strain>
        <strain evidence="3">MCC10102</strain>
        <strain evidence="4">MCC10116</strain>
        <strain evidence="5">MCC10119</strain>
        <strain evidence="6">MCC10126</strain>
    </source>
</reference>